<dbReference type="PANTHER" id="PTHR43255:SF2">
    <property type="entry name" value="HETERODISULFIDE REDUCTASE RELATED PROTEIN"/>
    <property type="match status" value="1"/>
</dbReference>
<evidence type="ECO:0000313" key="2">
    <source>
        <dbReference type="EMBL" id="PIU68867.1"/>
    </source>
</evidence>
<proteinExistence type="predicted"/>
<gene>
    <name evidence="2" type="ORF">COS81_02320</name>
</gene>
<evidence type="ECO:0000259" key="1">
    <source>
        <dbReference type="Pfam" id="PF02754"/>
    </source>
</evidence>
<sequence>MAFWKKLVNNLSSGNTLYYPGCLTKFGAPQIGENYRKLLQLVGIDFIELAASEVCCGSPVLNAGGKEEFRSLAQKNLDAFQEHGISQIITSCPACYKVLSQDYPAVLGEMWKIEVKHLVQVLAQRKEKLQEKVVKNERFLKITYHDPCHLGRHSGLYHQPREVLQSLGFEVREMALNQQYAFCCGGGGGLASNNPDLSQKIALERLKQAEKTEAEVLVTPCTMCYLHFKKNAKGIKVMEFGELVMMRVNRET</sequence>
<dbReference type="Pfam" id="PF02754">
    <property type="entry name" value="CCG"/>
    <property type="match status" value="2"/>
</dbReference>
<dbReference type="AlphaFoldDB" id="A0A2M7ANA6"/>
<dbReference type="EMBL" id="PEWD01000048">
    <property type="protein sequence ID" value="PIU68867.1"/>
    <property type="molecule type" value="Genomic_DNA"/>
</dbReference>
<feature type="domain" description="Cysteine-rich" evidence="1">
    <location>
        <begin position="17"/>
        <end position="99"/>
    </location>
</feature>
<dbReference type="GO" id="GO:0016491">
    <property type="term" value="F:oxidoreductase activity"/>
    <property type="evidence" value="ECO:0007669"/>
    <property type="project" value="UniProtKB-ARBA"/>
</dbReference>
<dbReference type="InterPro" id="IPR004017">
    <property type="entry name" value="Cys_rich_dom"/>
</dbReference>
<dbReference type="PANTHER" id="PTHR43255">
    <property type="entry name" value="IRON-SULFUR-BINDING OXIDOREDUCTASE FADF-RELATED-RELATED"/>
    <property type="match status" value="1"/>
</dbReference>
<protein>
    <recommendedName>
        <fullName evidence="1">Cysteine-rich domain-containing protein</fullName>
    </recommendedName>
</protein>
<evidence type="ECO:0000313" key="3">
    <source>
        <dbReference type="Proteomes" id="UP000229916"/>
    </source>
</evidence>
<comment type="caution">
    <text evidence="2">The sequence shown here is derived from an EMBL/GenBank/DDBJ whole genome shotgun (WGS) entry which is preliminary data.</text>
</comment>
<reference evidence="3" key="1">
    <citation type="submission" date="2017-09" db="EMBL/GenBank/DDBJ databases">
        <title>Depth-based differentiation of microbial function through sediment-hosted aquifers and enrichment of novel symbionts in the deep terrestrial subsurface.</title>
        <authorList>
            <person name="Probst A.J."/>
            <person name="Ladd B."/>
            <person name="Jarett J.K."/>
            <person name="Geller-Mcgrath D.E."/>
            <person name="Sieber C.M.K."/>
            <person name="Emerson J.B."/>
            <person name="Anantharaman K."/>
            <person name="Thomas B.C."/>
            <person name="Malmstrom R."/>
            <person name="Stieglmeier M."/>
            <person name="Klingl A."/>
            <person name="Woyke T."/>
            <person name="Ryan C.M."/>
            <person name="Banfield J.F."/>
        </authorList>
    </citation>
    <scope>NUCLEOTIDE SEQUENCE [LARGE SCALE GENOMIC DNA]</scope>
</reference>
<dbReference type="GO" id="GO:0005886">
    <property type="term" value="C:plasma membrane"/>
    <property type="evidence" value="ECO:0007669"/>
    <property type="project" value="TreeGrafter"/>
</dbReference>
<organism evidence="2 3">
    <name type="scientific">candidate division WWE3 bacterium CG06_land_8_20_14_3_00_42_16</name>
    <dbReference type="NCBI Taxonomy" id="1975083"/>
    <lineage>
        <taxon>Bacteria</taxon>
        <taxon>Katanobacteria</taxon>
    </lineage>
</organism>
<accession>A0A2M7ANA6</accession>
<dbReference type="InterPro" id="IPR051460">
    <property type="entry name" value="HdrC_iron-sulfur_subunit"/>
</dbReference>
<feature type="domain" description="Cysteine-rich" evidence="1">
    <location>
        <begin position="142"/>
        <end position="229"/>
    </location>
</feature>
<dbReference type="Proteomes" id="UP000229916">
    <property type="component" value="Unassembled WGS sequence"/>
</dbReference>
<name>A0A2M7ANA6_UNCKA</name>